<dbReference type="AlphaFoldDB" id="A0A9Q0BCH7"/>
<dbReference type="GO" id="GO:0070086">
    <property type="term" value="P:ubiquitin-dependent endocytosis"/>
    <property type="evidence" value="ECO:0007669"/>
    <property type="project" value="TreeGrafter"/>
</dbReference>
<dbReference type="GO" id="GO:0005829">
    <property type="term" value="C:cytosol"/>
    <property type="evidence" value="ECO:0007669"/>
    <property type="project" value="TreeGrafter"/>
</dbReference>
<accession>A0A9Q0BCH7</accession>
<dbReference type="GO" id="GO:0031625">
    <property type="term" value="F:ubiquitin protein ligase binding"/>
    <property type="evidence" value="ECO:0007669"/>
    <property type="project" value="TreeGrafter"/>
</dbReference>
<dbReference type="GO" id="GO:0005886">
    <property type="term" value="C:plasma membrane"/>
    <property type="evidence" value="ECO:0007669"/>
    <property type="project" value="TreeGrafter"/>
</dbReference>
<feature type="region of interest" description="Disordered" evidence="1">
    <location>
        <begin position="430"/>
        <end position="455"/>
    </location>
</feature>
<gene>
    <name evidence="3" type="ORF">J7T54_005796</name>
</gene>
<evidence type="ECO:0000313" key="4">
    <source>
        <dbReference type="Proteomes" id="UP001055219"/>
    </source>
</evidence>
<reference evidence="3" key="2">
    <citation type="submission" date="2022-07" db="EMBL/GenBank/DDBJ databases">
        <authorList>
            <person name="Goncalves M.F.M."/>
            <person name="Hilario S."/>
            <person name="Van De Peer Y."/>
            <person name="Esteves A.C."/>
            <person name="Alves A."/>
        </authorList>
    </citation>
    <scope>NUCLEOTIDE SEQUENCE</scope>
    <source>
        <strain evidence="3">MUM 19.33</strain>
    </source>
</reference>
<protein>
    <recommendedName>
        <fullName evidence="2">LDB19 N-terminal domain-containing protein</fullName>
    </recommendedName>
</protein>
<dbReference type="OrthoDB" id="3832628at2759"/>
<dbReference type="Proteomes" id="UP001055219">
    <property type="component" value="Unassembled WGS sequence"/>
</dbReference>
<proteinExistence type="predicted"/>
<dbReference type="Pfam" id="PF13002">
    <property type="entry name" value="LDB19"/>
    <property type="match status" value="1"/>
</dbReference>
<dbReference type="InterPro" id="IPR050357">
    <property type="entry name" value="Arrestin_domain-protein"/>
</dbReference>
<name>A0A9Q0BCH7_9HYPO</name>
<keyword evidence="4" id="KW-1185">Reference proteome</keyword>
<dbReference type="GeneID" id="75832279"/>
<comment type="caution">
    <text evidence="3">The sequence shown here is derived from an EMBL/GenBank/DDBJ whole genome shotgun (WGS) entry which is preliminary data.</text>
</comment>
<dbReference type="GO" id="GO:0030674">
    <property type="term" value="F:protein-macromolecule adaptor activity"/>
    <property type="evidence" value="ECO:0007669"/>
    <property type="project" value="TreeGrafter"/>
</dbReference>
<sequence length="489" mass="54131">MPGLILPGFLRHPSGHSTHPKKHNRSLHASPDVSDGEGDHDQRHSSHHAKKMPDLADAVAKANKRLSFPFGKKEQQCSALSLECELESPPIVLHGNAEDSTGALLSGQFVVDVKEDSIELEAFGAALNLRVTHKRPFQSHCNDCASQVTEIKRWNFLASTPLTIHRGRHLFPFSMLVDGHLPASSCSSLMTVAYELKSDIRVTPECLPSQSPKTIKFARPIEVKRSIRQAELPHHSVRLFPPTNIKASAHYQTTIHPTGCNNVTLKLDGLMSLNEKTRTLDIWRLKKVSWKLEEHTKTVAPACRKHQALLAPEAETNAGAKGLHRQQVRLLGEKHMHDGWKSDFSGTDGSVDFEFDYTITQRRSKAGHLKYACDGKTADGTETSHTLCLELVVSKEYAPEGRPDHSAHTGTGRILRMSFNVVLTDHPGMGISWDEESPPTYQDVPPSPPSYLQPIDYEDVPITEYEDLQCLEGARINGAPPSRRPSGSA</sequence>
<feature type="domain" description="LDB19 N-terminal" evidence="2">
    <location>
        <begin position="129"/>
        <end position="308"/>
    </location>
</feature>
<dbReference type="PANTHER" id="PTHR11188:SF76">
    <property type="entry name" value="PROTEIN LDB19"/>
    <property type="match status" value="1"/>
</dbReference>
<organism evidence="3 4">
    <name type="scientific">Emericellopsis cladophorae</name>
    <dbReference type="NCBI Taxonomy" id="2686198"/>
    <lineage>
        <taxon>Eukaryota</taxon>
        <taxon>Fungi</taxon>
        <taxon>Dikarya</taxon>
        <taxon>Ascomycota</taxon>
        <taxon>Pezizomycotina</taxon>
        <taxon>Sordariomycetes</taxon>
        <taxon>Hypocreomycetidae</taxon>
        <taxon>Hypocreales</taxon>
        <taxon>Bionectriaceae</taxon>
        <taxon>Emericellopsis</taxon>
    </lineage>
</organism>
<reference evidence="3" key="1">
    <citation type="journal article" date="2021" name="J Fungi (Basel)">
        <title>Genomic and Metabolomic Analyses of the Marine Fungus Emericellopsis cladophorae: Insights into Saltwater Adaptability Mechanisms and Its Biosynthetic Potential.</title>
        <authorList>
            <person name="Goncalves M.F.M."/>
            <person name="Hilario S."/>
            <person name="Van de Peer Y."/>
            <person name="Esteves A.C."/>
            <person name="Alves A."/>
        </authorList>
    </citation>
    <scope>NUCLEOTIDE SEQUENCE</scope>
    <source>
        <strain evidence="3">MUM 19.33</strain>
    </source>
</reference>
<dbReference type="PANTHER" id="PTHR11188">
    <property type="entry name" value="ARRESTIN DOMAIN CONTAINING PROTEIN"/>
    <property type="match status" value="1"/>
</dbReference>
<evidence type="ECO:0000313" key="3">
    <source>
        <dbReference type="EMBL" id="KAI6779766.1"/>
    </source>
</evidence>
<dbReference type="EMBL" id="JAGIXG020000042">
    <property type="protein sequence ID" value="KAI6779766.1"/>
    <property type="molecule type" value="Genomic_DNA"/>
</dbReference>
<evidence type="ECO:0000259" key="2">
    <source>
        <dbReference type="Pfam" id="PF13002"/>
    </source>
</evidence>
<evidence type="ECO:0000256" key="1">
    <source>
        <dbReference type="SAM" id="MobiDB-lite"/>
    </source>
</evidence>
<dbReference type="RefSeq" id="XP_051360622.1">
    <property type="nucleotide sequence ID" value="XM_051508336.1"/>
</dbReference>
<feature type="region of interest" description="Disordered" evidence="1">
    <location>
        <begin position="1"/>
        <end position="52"/>
    </location>
</feature>
<dbReference type="InterPro" id="IPR024391">
    <property type="entry name" value="LDB19_N"/>
</dbReference>